<gene>
    <name evidence="2" type="ORF">EGYM00163_LOCUS50701</name>
</gene>
<feature type="region of interest" description="Disordered" evidence="1">
    <location>
        <begin position="61"/>
        <end position="120"/>
    </location>
</feature>
<name>A0A7S4GK17_9EUGL</name>
<dbReference type="AlphaFoldDB" id="A0A7S4GK17"/>
<feature type="region of interest" description="Disordered" evidence="1">
    <location>
        <begin position="256"/>
        <end position="276"/>
    </location>
</feature>
<reference evidence="2" key="1">
    <citation type="submission" date="2021-01" db="EMBL/GenBank/DDBJ databases">
        <authorList>
            <person name="Corre E."/>
            <person name="Pelletier E."/>
            <person name="Niang G."/>
            <person name="Scheremetjew M."/>
            <person name="Finn R."/>
            <person name="Kale V."/>
            <person name="Holt S."/>
            <person name="Cochrane G."/>
            <person name="Meng A."/>
            <person name="Brown T."/>
            <person name="Cohen L."/>
        </authorList>
    </citation>
    <scope>NUCLEOTIDE SEQUENCE</scope>
    <source>
        <strain evidence="2">CCMP1594</strain>
    </source>
</reference>
<feature type="compositionally biased region" description="Basic and acidic residues" evidence="1">
    <location>
        <begin position="8"/>
        <end position="23"/>
    </location>
</feature>
<evidence type="ECO:0000313" key="2">
    <source>
        <dbReference type="EMBL" id="CAE0839329.1"/>
    </source>
</evidence>
<feature type="compositionally biased region" description="Pro residues" evidence="1">
    <location>
        <begin position="78"/>
        <end position="89"/>
    </location>
</feature>
<sequence>MASSPENRQFEEDARKMVDDLAREDPDKLQELYKASQELQSIMKDNPEMFKSTFQDYIKKLEQGELQGPDIFGKGAPAPEPPKANPPKEAPASKPATNSTAAAPQKSEEKAMENTAEGDGVDYQVDDELWYAPTQKQKRPETVLARWSIACKKTKIRDTEDPGPPVYINVCESDDVHPLESHTGAVPCYTSEIVRNHCDICIHGDALAQAKFDPALKEDIVNLCLHKVHHFHKIHALDYTLGGPLYSVILGEVKPPKTEAPPAAEEHSEASPVQTHLPPTAVSNVEVVETDGDIQVHATLTVPSAKDVELTLIGRNSLRLQIPGVLPKDIALPCNVIEEEYTCKFMKKARTLKITLHKDMEGALD</sequence>
<organism evidence="2">
    <name type="scientific">Eutreptiella gymnastica</name>
    <dbReference type="NCBI Taxonomy" id="73025"/>
    <lineage>
        <taxon>Eukaryota</taxon>
        <taxon>Discoba</taxon>
        <taxon>Euglenozoa</taxon>
        <taxon>Euglenida</taxon>
        <taxon>Spirocuta</taxon>
        <taxon>Euglenophyceae</taxon>
        <taxon>Eutreptiales</taxon>
        <taxon>Eutreptiaceae</taxon>
        <taxon>Eutreptiella</taxon>
    </lineage>
</organism>
<dbReference type="EMBL" id="HBJA01147491">
    <property type="protein sequence ID" value="CAE0839329.1"/>
    <property type="molecule type" value="Transcribed_RNA"/>
</dbReference>
<accession>A0A7S4GK17</accession>
<proteinExistence type="predicted"/>
<evidence type="ECO:0008006" key="3">
    <source>
        <dbReference type="Google" id="ProtNLM"/>
    </source>
</evidence>
<evidence type="ECO:0000256" key="1">
    <source>
        <dbReference type="SAM" id="MobiDB-lite"/>
    </source>
</evidence>
<feature type="region of interest" description="Disordered" evidence="1">
    <location>
        <begin position="1"/>
        <end position="23"/>
    </location>
</feature>
<protein>
    <recommendedName>
        <fullName evidence="3">PIH1D1/2/3 CS-like domain-containing protein</fullName>
    </recommendedName>
</protein>